<dbReference type="Gene3D" id="2.40.70.10">
    <property type="entry name" value="Acid Proteases"/>
    <property type="match status" value="2"/>
</dbReference>
<dbReference type="InterPro" id="IPR021109">
    <property type="entry name" value="Peptidase_aspartic_dom_sf"/>
</dbReference>
<keyword evidence="6" id="KW-1185">Reference proteome</keyword>
<reference evidence="5 6" key="1">
    <citation type="journal article" date="2018" name="Mol. Biol. Evol.">
        <title>Broad Genomic Sampling Reveals a Smut Pathogenic Ancestry of the Fungal Clade Ustilaginomycotina.</title>
        <authorList>
            <person name="Kijpornyongpan T."/>
            <person name="Mondo S.J."/>
            <person name="Barry K."/>
            <person name="Sandor L."/>
            <person name="Lee J."/>
            <person name="Lipzen A."/>
            <person name="Pangilinan J."/>
            <person name="LaButti K."/>
            <person name="Hainaut M."/>
            <person name="Henrissat B."/>
            <person name="Grigoriev I.V."/>
            <person name="Spatafora J.W."/>
            <person name="Aime M.C."/>
        </authorList>
    </citation>
    <scope>NUCLEOTIDE SEQUENCE [LARGE SCALE GENOMIC DNA]</scope>
    <source>
        <strain evidence="5 6">MCA 3645</strain>
    </source>
</reference>
<evidence type="ECO:0000313" key="6">
    <source>
        <dbReference type="Proteomes" id="UP000246740"/>
    </source>
</evidence>
<dbReference type="InterPro" id="IPR034164">
    <property type="entry name" value="Pepsin-like_dom"/>
</dbReference>
<dbReference type="PANTHER" id="PTHR47966">
    <property type="entry name" value="BETA-SITE APP-CLEAVING ENZYME, ISOFORM A-RELATED"/>
    <property type="match status" value="1"/>
</dbReference>
<dbReference type="InParanoid" id="A0A317XXK8"/>
<name>A0A317XXK8_9BASI</name>
<dbReference type="STRING" id="1882483.A0A317XXK8"/>
<sequence>MQLKLSFVAGLIASSALVMAAPVEQERGINIPIEKRATLNVAGSSEVDWTKVDSHMDRLRAKYAKNLAAFENNTGRVHPSKRDIPAESLSKRATGTVGLTDQQNGELWTGTMAYGTPAQSFSIDFDTGSADTLVNQGAFDPSSSTTSATNGDTFTTSYGDGTTASGTIYTDTVHIGGLSATSTAIGVATSQFIDSSEGSSGISGMAFPALAAFGSKYLPYFFRLKKVGAVSSGVFQFDLRTSGSTLYLGGTDSTKYSGSYSYVSLDSSNGFWQVPASVNGISIESIVDTGTTIIVAPTTQAKALFKKLNLPTFTQSGSTYAYFPCTSPPKVTFTYGGFTKTLSGTTTSFGTTTSGQCVLSVAGSDIGINAWITGDSFLQNAVVAFDTDNSRVGFASKK</sequence>
<feature type="signal peptide" evidence="3">
    <location>
        <begin position="1"/>
        <end position="20"/>
    </location>
</feature>
<dbReference type="SUPFAM" id="SSF50630">
    <property type="entry name" value="Acid proteases"/>
    <property type="match status" value="1"/>
</dbReference>
<dbReference type="InterPro" id="IPR001461">
    <property type="entry name" value="Aspartic_peptidase_A1"/>
</dbReference>
<evidence type="ECO:0000256" key="3">
    <source>
        <dbReference type="SAM" id="SignalP"/>
    </source>
</evidence>
<evidence type="ECO:0000259" key="4">
    <source>
        <dbReference type="PROSITE" id="PS51767"/>
    </source>
</evidence>
<evidence type="ECO:0000256" key="1">
    <source>
        <dbReference type="ARBA" id="ARBA00007447"/>
    </source>
</evidence>
<dbReference type="PANTHER" id="PTHR47966:SF57">
    <property type="entry name" value="PEPTIDASE A1 DOMAIN-CONTAINING PROTEIN"/>
    <property type="match status" value="1"/>
</dbReference>
<keyword evidence="5" id="KW-0378">Hydrolase</keyword>
<keyword evidence="3" id="KW-0732">Signal</keyword>
<feature type="domain" description="Peptidase A1" evidence="4">
    <location>
        <begin position="108"/>
        <end position="395"/>
    </location>
</feature>
<gene>
    <name evidence="5" type="ORF">BCV70DRAFT_9499</name>
</gene>
<protein>
    <submittedName>
        <fullName evidence="5">Acid protease</fullName>
    </submittedName>
</protein>
<dbReference type="GO" id="GO:0004190">
    <property type="term" value="F:aspartic-type endopeptidase activity"/>
    <property type="evidence" value="ECO:0007669"/>
    <property type="project" value="InterPro"/>
</dbReference>
<organism evidence="5 6">
    <name type="scientific">Testicularia cyperi</name>
    <dbReference type="NCBI Taxonomy" id="1882483"/>
    <lineage>
        <taxon>Eukaryota</taxon>
        <taxon>Fungi</taxon>
        <taxon>Dikarya</taxon>
        <taxon>Basidiomycota</taxon>
        <taxon>Ustilaginomycotina</taxon>
        <taxon>Ustilaginomycetes</taxon>
        <taxon>Ustilaginales</taxon>
        <taxon>Anthracoideaceae</taxon>
        <taxon>Testicularia</taxon>
    </lineage>
</organism>
<dbReference type="AlphaFoldDB" id="A0A317XXK8"/>
<proteinExistence type="inferred from homology"/>
<comment type="similarity">
    <text evidence="1">Belongs to the peptidase A1 family.</text>
</comment>
<keyword evidence="5" id="KW-0645">Protease</keyword>
<dbReference type="GO" id="GO:0006508">
    <property type="term" value="P:proteolysis"/>
    <property type="evidence" value="ECO:0007669"/>
    <property type="project" value="UniProtKB-KW"/>
</dbReference>
<feature type="chain" id="PRO_5016449064" evidence="3">
    <location>
        <begin position="21"/>
        <end position="398"/>
    </location>
</feature>
<dbReference type="Proteomes" id="UP000246740">
    <property type="component" value="Unassembled WGS sequence"/>
</dbReference>
<evidence type="ECO:0000313" key="5">
    <source>
        <dbReference type="EMBL" id="PWZ03004.1"/>
    </source>
</evidence>
<dbReference type="EMBL" id="KZ819188">
    <property type="protein sequence ID" value="PWZ03004.1"/>
    <property type="molecule type" value="Genomic_DNA"/>
</dbReference>
<dbReference type="OrthoDB" id="15189at2759"/>
<accession>A0A317XXK8</accession>
<dbReference type="CDD" id="cd05471">
    <property type="entry name" value="pepsin_like"/>
    <property type="match status" value="1"/>
</dbReference>
<dbReference type="PRINTS" id="PR00792">
    <property type="entry name" value="PEPSIN"/>
</dbReference>
<evidence type="ECO:0000256" key="2">
    <source>
        <dbReference type="PIRSR" id="PIRSR601461-1"/>
    </source>
</evidence>
<dbReference type="InterPro" id="IPR033121">
    <property type="entry name" value="PEPTIDASE_A1"/>
</dbReference>
<dbReference type="PROSITE" id="PS51767">
    <property type="entry name" value="PEPTIDASE_A1"/>
    <property type="match status" value="1"/>
</dbReference>
<feature type="active site" evidence="2">
    <location>
        <position position="126"/>
    </location>
</feature>
<dbReference type="Pfam" id="PF00026">
    <property type="entry name" value="Asp"/>
    <property type="match status" value="1"/>
</dbReference>
<feature type="active site" evidence="2">
    <location>
        <position position="288"/>
    </location>
</feature>